<dbReference type="InterPro" id="IPR006235">
    <property type="entry name" value="OAc-hSer/O-AcSer_sulfhydrylase"/>
</dbReference>
<dbReference type="STRING" id="1196031.A361_25480"/>
<dbReference type="eggNOG" id="COG0520">
    <property type="taxonomic scope" value="Bacteria"/>
</dbReference>
<comment type="similarity">
    <text evidence="4">Belongs to the trans-sulfuration enzymes family.</text>
</comment>
<keyword evidence="2" id="KW-0808">Transferase</keyword>
<dbReference type="Pfam" id="PF22475">
    <property type="entry name" value="YhfS-like_C"/>
    <property type="match status" value="1"/>
</dbReference>
<dbReference type="Gene3D" id="3.90.1150.130">
    <property type="match status" value="1"/>
</dbReference>
<name>A0A160MGC4_9BACI</name>
<feature type="domain" description="YhfS-like C-terminal" evidence="5">
    <location>
        <begin position="267"/>
        <end position="367"/>
    </location>
</feature>
<evidence type="ECO:0000313" key="6">
    <source>
        <dbReference type="EMBL" id="AND42362.1"/>
    </source>
</evidence>
<evidence type="ECO:0000256" key="1">
    <source>
        <dbReference type="ARBA" id="ARBA00001933"/>
    </source>
</evidence>
<reference evidence="6 7" key="1">
    <citation type="submission" date="2016-04" db="EMBL/GenBank/DDBJ databases">
        <title>Complete genome sequence of Bacillus oceanisediminis strain 2691.</title>
        <authorList>
            <person name="Jeong H."/>
            <person name="Kim H.J."/>
            <person name="Lee D.-W."/>
        </authorList>
    </citation>
    <scope>NUCLEOTIDE SEQUENCE [LARGE SCALE GENOMIC DNA]</scope>
    <source>
        <strain evidence="6 7">2691</strain>
    </source>
</reference>
<dbReference type="Proteomes" id="UP000077856">
    <property type="component" value="Chromosome"/>
</dbReference>
<evidence type="ECO:0000259" key="5">
    <source>
        <dbReference type="Pfam" id="PF22475"/>
    </source>
</evidence>
<dbReference type="SUPFAM" id="SSF53383">
    <property type="entry name" value="PLP-dependent transferases"/>
    <property type="match status" value="1"/>
</dbReference>
<dbReference type="InterPro" id="IPR000277">
    <property type="entry name" value="Cys/Met-Metab_PyrdxlP-dep_enz"/>
</dbReference>
<comment type="cofactor">
    <cofactor evidence="1 4">
        <name>pyridoxal 5'-phosphate</name>
        <dbReference type="ChEBI" id="CHEBI:597326"/>
    </cofactor>
</comment>
<dbReference type="GO" id="GO:0003961">
    <property type="term" value="F:O-acetylhomoserine aminocarboxypropyltransferase activity"/>
    <property type="evidence" value="ECO:0007669"/>
    <property type="project" value="TreeGrafter"/>
</dbReference>
<sequence>MSTYNRAELKYAKSVLPSLSIQEAQEKQFKLVDRMSRYFKGRQFLSMGDLGVSPAYKRPEQTYLVERVLADFFEAEDCALVRGAGTGAIRNILSMLLSPGDEMFIHTAPVYTTTKETLRILGIKTVQADYNHLEEVRMAIRSNQNPKVFYIQHARQQPTDHYQLAEVIKAVKEERPDLPIVVDDNYCALKTKGIGVELGADYSTFSGFKLLGPEGIAVIAGKKEAIERVHHYNYSGGGQVQGYEAMELLRMMTFAPVSLAIQNEQVEELCRRLNEGAVNGIRAAYMTNAQSKNVIVELEDPIAQRVISISDEHGAATHPVGAESKYEIIPMIYRVSGSFLEAQPELKEYGLRINPMKSGAGTIIGILEKVIPLAKEVQHR</sequence>
<dbReference type="PANTHER" id="PTHR43797:SF2">
    <property type="entry name" value="HOMOCYSTEINE_CYSTEINE SYNTHASE"/>
    <property type="match status" value="1"/>
</dbReference>
<dbReference type="InterPro" id="IPR015424">
    <property type="entry name" value="PyrdxlP-dep_Trfase"/>
</dbReference>
<gene>
    <name evidence="6" type="ORF">A361_25480</name>
</gene>
<dbReference type="EMBL" id="CP015506">
    <property type="protein sequence ID" value="AND42362.1"/>
    <property type="molecule type" value="Genomic_DNA"/>
</dbReference>
<evidence type="ECO:0000256" key="3">
    <source>
        <dbReference type="ARBA" id="ARBA00022898"/>
    </source>
</evidence>
<dbReference type="Gene3D" id="3.40.640.10">
    <property type="entry name" value="Type I PLP-dependent aspartate aminotransferase-like (Major domain)"/>
    <property type="match status" value="1"/>
</dbReference>
<dbReference type="GO" id="GO:0030170">
    <property type="term" value="F:pyridoxal phosphate binding"/>
    <property type="evidence" value="ECO:0007669"/>
    <property type="project" value="InterPro"/>
</dbReference>
<proteinExistence type="inferred from homology"/>
<dbReference type="InterPro" id="IPR015421">
    <property type="entry name" value="PyrdxlP-dep_Trfase_major"/>
</dbReference>
<evidence type="ECO:0000256" key="2">
    <source>
        <dbReference type="ARBA" id="ARBA00022679"/>
    </source>
</evidence>
<evidence type="ECO:0000313" key="7">
    <source>
        <dbReference type="Proteomes" id="UP000077856"/>
    </source>
</evidence>
<organism evidence="6 7">
    <name type="scientific">Cytobacillus oceanisediminis 2691</name>
    <dbReference type="NCBI Taxonomy" id="1196031"/>
    <lineage>
        <taxon>Bacteria</taxon>
        <taxon>Bacillati</taxon>
        <taxon>Bacillota</taxon>
        <taxon>Bacilli</taxon>
        <taxon>Bacillales</taxon>
        <taxon>Bacillaceae</taxon>
        <taxon>Cytobacillus</taxon>
    </lineage>
</organism>
<keyword evidence="3 4" id="KW-0663">Pyridoxal phosphate</keyword>
<dbReference type="GO" id="GO:0005737">
    <property type="term" value="C:cytoplasm"/>
    <property type="evidence" value="ECO:0007669"/>
    <property type="project" value="TreeGrafter"/>
</dbReference>
<dbReference type="KEGG" id="bon:A361_25480"/>
<dbReference type="GO" id="GO:0006535">
    <property type="term" value="P:cysteine biosynthetic process from serine"/>
    <property type="evidence" value="ECO:0007669"/>
    <property type="project" value="TreeGrafter"/>
</dbReference>
<protein>
    <recommendedName>
        <fullName evidence="5">YhfS-like C-terminal domain-containing protein</fullName>
    </recommendedName>
</protein>
<evidence type="ECO:0000256" key="4">
    <source>
        <dbReference type="RuleBase" id="RU362118"/>
    </source>
</evidence>
<dbReference type="RefSeq" id="WP_019380671.1">
    <property type="nucleotide sequence ID" value="NZ_CP015506.1"/>
</dbReference>
<dbReference type="PANTHER" id="PTHR43797">
    <property type="entry name" value="HOMOCYSTEINE/CYSTEINE SYNTHASE"/>
    <property type="match status" value="1"/>
</dbReference>
<dbReference type="GO" id="GO:0004124">
    <property type="term" value="F:cysteine synthase activity"/>
    <property type="evidence" value="ECO:0007669"/>
    <property type="project" value="TreeGrafter"/>
</dbReference>
<dbReference type="InterPro" id="IPR054718">
    <property type="entry name" value="YhfS-like_C"/>
</dbReference>
<dbReference type="Pfam" id="PF01053">
    <property type="entry name" value="Cys_Met_Meta_PP"/>
    <property type="match status" value="1"/>
</dbReference>
<dbReference type="GO" id="GO:0019346">
    <property type="term" value="P:transsulfuration"/>
    <property type="evidence" value="ECO:0007669"/>
    <property type="project" value="InterPro"/>
</dbReference>
<dbReference type="GO" id="GO:0071269">
    <property type="term" value="P:L-homocysteine biosynthetic process"/>
    <property type="evidence" value="ECO:0007669"/>
    <property type="project" value="TreeGrafter"/>
</dbReference>
<accession>A0A160MGC4</accession>
<dbReference type="AlphaFoldDB" id="A0A160MGC4"/>